<dbReference type="Proteomes" id="UP000249526">
    <property type="component" value="Unassembled WGS sequence"/>
</dbReference>
<evidence type="ECO:0000313" key="2">
    <source>
        <dbReference type="EMBL" id="RAH60095.1"/>
    </source>
</evidence>
<evidence type="ECO:0000313" key="3">
    <source>
        <dbReference type="Proteomes" id="UP000249526"/>
    </source>
</evidence>
<proteinExistence type="predicted"/>
<dbReference type="AlphaFoldDB" id="A0A8G1VPR0"/>
<evidence type="ECO:0000256" key="1">
    <source>
        <dbReference type="SAM" id="MobiDB-lite"/>
    </source>
</evidence>
<name>A0A8G1VPR0_9EURO</name>
<keyword evidence="3" id="KW-1185">Reference proteome</keyword>
<sequence>MMICSSHSCDPTRPAKRMLGDRQDVSRRKLVPVTQGPTVGRLTVAIWTALLQLVVVCCQLSDRPSVDDLIVAFCFYGACSTLFEQLKSQGTSCGHSPASVASRSTSSSS</sequence>
<dbReference type="RefSeq" id="XP_025518017.1">
    <property type="nucleotide sequence ID" value="XM_025654674.1"/>
</dbReference>
<reference evidence="2 3" key="1">
    <citation type="submission" date="2018-02" db="EMBL/GenBank/DDBJ databases">
        <title>The genomes of Aspergillus section Nigri reveals drivers in fungal speciation.</title>
        <authorList>
            <consortium name="DOE Joint Genome Institute"/>
            <person name="Vesth T.C."/>
            <person name="Nybo J."/>
            <person name="Theobald S."/>
            <person name="Brandl J."/>
            <person name="Frisvad J.C."/>
            <person name="Nielsen K.F."/>
            <person name="Lyhne E.K."/>
            <person name="Kogle M.E."/>
            <person name="Kuo A."/>
            <person name="Riley R."/>
            <person name="Clum A."/>
            <person name="Nolan M."/>
            <person name="Lipzen A."/>
            <person name="Salamov A."/>
            <person name="Henrissat B."/>
            <person name="Wiebenga A."/>
            <person name="De vries R.P."/>
            <person name="Grigoriev I.V."/>
            <person name="Mortensen U.H."/>
            <person name="Andersen M.R."/>
            <person name="Baker S.E."/>
        </authorList>
    </citation>
    <scope>NUCLEOTIDE SEQUENCE [LARGE SCALE GENOMIC DNA]</scope>
    <source>
        <strain evidence="2 3">CBS 112811</strain>
    </source>
</reference>
<dbReference type="GeneID" id="37158076"/>
<protein>
    <submittedName>
        <fullName evidence="2">Uncharacterized protein</fullName>
    </submittedName>
</protein>
<dbReference type="EMBL" id="KZ825057">
    <property type="protein sequence ID" value="RAH60095.1"/>
    <property type="molecule type" value="Genomic_DNA"/>
</dbReference>
<feature type="region of interest" description="Disordered" evidence="1">
    <location>
        <begin position="89"/>
        <end position="109"/>
    </location>
</feature>
<feature type="compositionally biased region" description="Low complexity" evidence="1">
    <location>
        <begin position="96"/>
        <end position="109"/>
    </location>
</feature>
<gene>
    <name evidence="2" type="ORF">BO85DRAFT_219065</name>
</gene>
<accession>A0A8G1VPR0</accession>
<organism evidence="2 3">
    <name type="scientific">Aspergillus piperis CBS 112811</name>
    <dbReference type="NCBI Taxonomy" id="1448313"/>
    <lineage>
        <taxon>Eukaryota</taxon>
        <taxon>Fungi</taxon>
        <taxon>Dikarya</taxon>
        <taxon>Ascomycota</taxon>
        <taxon>Pezizomycotina</taxon>
        <taxon>Eurotiomycetes</taxon>
        <taxon>Eurotiomycetidae</taxon>
        <taxon>Eurotiales</taxon>
        <taxon>Aspergillaceae</taxon>
        <taxon>Aspergillus</taxon>
        <taxon>Aspergillus subgen. Circumdati</taxon>
    </lineage>
</organism>